<organism evidence="3 4">
    <name type="scientific">Thermalbibacter longus</name>
    <dbReference type="NCBI Taxonomy" id="2951981"/>
    <lineage>
        <taxon>Bacteria</taxon>
        <taxon>Pseudomonadati</taxon>
        <taxon>Thermomicrobiota</taxon>
        <taxon>Thermomicrobia</taxon>
        <taxon>Thermomicrobiales</taxon>
        <taxon>Thermomicrobiaceae</taxon>
        <taxon>Thermalbibacter</taxon>
    </lineage>
</organism>
<gene>
    <name evidence="3" type="ORF">NET02_13645</name>
</gene>
<reference evidence="3" key="1">
    <citation type="submission" date="2022-06" db="EMBL/GenBank/DDBJ databases">
        <title>CFH 74404 Thermomicrobiaceae sp.</title>
        <authorList>
            <person name="Ming H."/>
            <person name="Li W.-J."/>
            <person name="Zhao Z."/>
        </authorList>
    </citation>
    <scope>NUCLEOTIDE SEQUENCE</scope>
    <source>
        <strain evidence="3">CFH 74404</strain>
    </source>
</reference>
<dbReference type="InterPro" id="IPR030888">
    <property type="entry name" value="Put_ccm"/>
</dbReference>
<dbReference type="EMBL" id="JAMSLR010000011">
    <property type="protein sequence ID" value="MCM8750191.1"/>
    <property type="molecule type" value="Genomic_DNA"/>
</dbReference>
<keyword evidence="2" id="KW-0812">Transmembrane</keyword>
<comment type="caution">
    <text evidence="3">The sequence shown here is derived from an EMBL/GenBank/DDBJ whole genome shotgun (WGS) entry which is preliminary data.</text>
</comment>
<evidence type="ECO:0000256" key="1">
    <source>
        <dbReference type="SAM" id="MobiDB-lite"/>
    </source>
</evidence>
<dbReference type="NCBIfam" id="TIGR04391">
    <property type="entry name" value="CcmD_alt_fam"/>
    <property type="match status" value="1"/>
</dbReference>
<evidence type="ECO:0000256" key="2">
    <source>
        <dbReference type="SAM" id="Phobius"/>
    </source>
</evidence>
<dbReference type="RefSeq" id="WP_284057978.1">
    <property type="nucleotide sequence ID" value="NZ_JAMSLR010000011.1"/>
</dbReference>
<evidence type="ECO:0000313" key="4">
    <source>
        <dbReference type="Proteomes" id="UP001165306"/>
    </source>
</evidence>
<feature type="region of interest" description="Disordered" evidence="1">
    <location>
        <begin position="47"/>
        <end position="70"/>
    </location>
</feature>
<evidence type="ECO:0000313" key="3">
    <source>
        <dbReference type="EMBL" id="MCM8750191.1"/>
    </source>
</evidence>
<proteinExistence type="predicted"/>
<sequence>MQDNLVYLFAAFFVTWLIMGGYLLSLRRQVENVREEVEALRREQRESVAASGLAPGAPDSSRVAASEEPS</sequence>
<feature type="transmembrane region" description="Helical" evidence="2">
    <location>
        <begin position="6"/>
        <end position="24"/>
    </location>
</feature>
<keyword evidence="4" id="KW-1185">Reference proteome</keyword>
<keyword evidence="2" id="KW-1133">Transmembrane helix</keyword>
<dbReference type="Proteomes" id="UP001165306">
    <property type="component" value="Unassembled WGS sequence"/>
</dbReference>
<protein>
    <submittedName>
        <fullName evidence="3">CcmD family protein</fullName>
    </submittedName>
</protein>
<name>A0AA41WBZ6_9BACT</name>
<dbReference type="AlphaFoldDB" id="A0AA41WBZ6"/>
<keyword evidence="2" id="KW-0472">Membrane</keyword>
<accession>A0AA41WBZ6</accession>